<dbReference type="AlphaFoldDB" id="A0A502GDZ2"/>
<gene>
    <name evidence="2" type="ORF">EAH77_16280</name>
</gene>
<protein>
    <submittedName>
        <fullName evidence="2">Uncharacterized protein</fullName>
    </submittedName>
</protein>
<dbReference type="RefSeq" id="WP_140473852.1">
    <property type="nucleotide sequence ID" value="NZ_RCZD01000008.1"/>
</dbReference>
<evidence type="ECO:0000313" key="3">
    <source>
        <dbReference type="Proteomes" id="UP000317663"/>
    </source>
</evidence>
<feature type="region of interest" description="Disordered" evidence="1">
    <location>
        <begin position="38"/>
        <end position="63"/>
    </location>
</feature>
<name>A0A502GDZ2_9GAMM</name>
<organism evidence="2 3">
    <name type="scientific">Ewingella americana</name>
    <dbReference type="NCBI Taxonomy" id="41202"/>
    <lineage>
        <taxon>Bacteria</taxon>
        <taxon>Pseudomonadati</taxon>
        <taxon>Pseudomonadota</taxon>
        <taxon>Gammaproteobacteria</taxon>
        <taxon>Enterobacterales</taxon>
        <taxon>Yersiniaceae</taxon>
        <taxon>Ewingella</taxon>
    </lineage>
</organism>
<evidence type="ECO:0000256" key="1">
    <source>
        <dbReference type="SAM" id="MobiDB-lite"/>
    </source>
</evidence>
<dbReference type="Proteomes" id="UP000317663">
    <property type="component" value="Unassembled WGS sequence"/>
</dbReference>
<keyword evidence="3" id="KW-1185">Reference proteome</keyword>
<feature type="compositionally biased region" description="Polar residues" evidence="1">
    <location>
        <begin position="52"/>
        <end position="61"/>
    </location>
</feature>
<accession>A0A502GDZ2</accession>
<sequence>MAISSGNEVKASEINNEVIEPLKSLSHDHTFTDYQQRIKQNSKTGAVDETETQSQTDTMQPYTPPQIGGVTAGAEANAQAAPKEIANLLDSLLNHTHVYLDDYGTACNCNCNCNCNCTRGII</sequence>
<comment type="caution">
    <text evidence="2">The sequence shown here is derived from an EMBL/GenBank/DDBJ whole genome shotgun (WGS) entry which is preliminary data.</text>
</comment>
<reference evidence="2 3" key="1">
    <citation type="journal article" date="2019" name="Environ. Microbiol.">
        <title>Species interactions and distinct microbial communities in high Arctic permafrost affected cryosols are associated with the CH4 and CO2 gas fluxes.</title>
        <authorList>
            <person name="Altshuler I."/>
            <person name="Hamel J."/>
            <person name="Turney S."/>
            <person name="Magnuson E."/>
            <person name="Levesque R."/>
            <person name="Greer C."/>
            <person name="Whyte L.G."/>
        </authorList>
    </citation>
    <scope>NUCLEOTIDE SEQUENCE [LARGE SCALE GENOMIC DNA]</scope>
    <source>
        <strain evidence="2 3">E4</strain>
    </source>
</reference>
<proteinExistence type="predicted"/>
<evidence type="ECO:0000313" key="2">
    <source>
        <dbReference type="EMBL" id="TPG60125.1"/>
    </source>
</evidence>
<dbReference type="EMBL" id="RCZD01000008">
    <property type="protein sequence ID" value="TPG60125.1"/>
    <property type="molecule type" value="Genomic_DNA"/>
</dbReference>